<evidence type="ECO:0000259" key="2">
    <source>
        <dbReference type="SMART" id="SM00919"/>
    </source>
</evidence>
<dbReference type="Gene3D" id="3.40.50.720">
    <property type="entry name" value="NAD(P)-binding Rossmann-like Domain"/>
    <property type="match status" value="1"/>
</dbReference>
<dbReference type="InterPro" id="IPR036291">
    <property type="entry name" value="NAD(P)-bd_dom_sf"/>
</dbReference>
<dbReference type="SMART" id="SM00919">
    <property type="entry name" value="Malic_M"/>
    <property type="match status" value="1"/>
</dbReference>
<dbReference type="InterPro" id="IPR012302">
    <property type="entry name" value="Malic_NAD-bd"/>
</dbReference>
<dbReference type="GO" id="GO:0004473">
    <property type="term" value="F:malate dehydrogenase (decarboxylating) (NADP+) activity"/>
    <property type="evidence" value="ECO:0007669"/>
    <property type="project" value="UniProtKB-EC"/>
</dbReference>
<gene>
    <name evidence="3" type="ORF">H4O21_25010</name>
</gene>
<name>A0A839IZK8_9GAMM</name>
<protein>
    <submittedName>
        <fullName evidence="3">NADP-dependent malic enzyme</fullName>
        <ecNumber evidence="3">1.1.1.40</ecNumber>
    </submittedName>
</protein>
<reference evidence="3 4" key="1">
    <citation type="submission" date="2020-08" db="EMBL/GenBank/DDBJ databases">
        <title>Oceanospirillum sp. nov. isolated from marine sediment.</title>
        <authorList>
            <person name="Ji X."/>
        </authorList>
    </citation>
    <scope>NUCLEOTIDE SEQUENCE [LARGE SCALE GENOMIC DNA]</scope>
    <source>
        <strain evidence="3 4">D5</strain>
    </source>
</reference>
<sequence>LGFPFIFRGALDVRATGINEAMKMAAVKALAALAKEPVPEQVNVAYEQTRLAFGRKYIIPKPFDPRLIAEIPPAVAKAAMESGVAQTEITDWNKYKDALRERLGSDN</sequence>
<evidence type="ECO:0000313" key="3">
    <source>
        <dbReference type="EMBL" id="MBB1489869.1"/>
    </source>
</evidence>
<dbReference type="AlphaFoldDB" id="A0A839IZK8"/>
<dbReference type="InterPro" id="IPR051674">
    <property type="entry name" value="Malate_Decarboxylase"/>
</dbReference>
<accession>A0A839IZK8</accession>
<evidence type="ECO:0000313" key="4">
    <source>
        <dbReference type="Proteomes" id="UP000565262"/>
    </source>
</evidence>
<keyword evidence="1 3" id="KW-0560">Oxidoreductase</keyword>
<comment type="caution">
    <text evidence="3">The sequence shown here is derived from an EMBL/GenBank/DDBJ whole genome shotgun (WGS) entry which is preliminary data.</text>
</comment>
<feature type="non-terminal residue" evidence="3">
    <location>
        <position position="1"/>
    </location>
</feature>
<organism evidence="3 4">
    <name type="scientific">Oceanospirillum sediminis</name>
    <dbReference type="NCBI Taxonomy" id="2760088"/>
    <lineage>
        <taxon>Bacteria</taxon>
        <taxon>Pseudomonadati</taxon>
        <taxon>Pseudomonadota</taxon>
        <taxon>Gammaproteobacteria</taxon>
        <taxon>Oceanospirillales</taxon>
        <taxon>Oceanospirillaceae</taxon>
        <taxon>Oceanospirillum</taxon>
    </lineage>
</organism>
<dbReference type="SUPFAM" id="SSF51735">
    <property type="entry name" value="NAD(P)-binding Rossmann-fold domains"/>
    <property type="match status" value="1"/>
</dbReference>
<feature type="domain" description="Malic enzyme NAD-binding" evidence="2">
    <location>
        <begin position="1"/>
        <end position="80"/>
    </location>
</feature>
<dbReference type="PANTHER" id="PTHR43237">
    <property type="entry name" value="NADP-DEPENDENT MALIC ENZYME"/>
    <property type="match status" value="1"/>
</dbReference>
<dbReference type="EMBL" id="JACJFM010000304">
    <property type="protein sequence ID" value="MBB1489869.1"/>
    <property type="molecule type" value="Genomic_DNA"/>
</dbReference>
<dbReference type="PANTHER" id="PTHR43237:SF4">
    <property type="entry name" value="NADP-DEPENDENT MALIC ENZYME"/>
    <property type="match status" value="1"/>
</dbReference>
<dbReference type="Proteomes" id="UP000565262">
    <property type="component" value="Unassembled WGS sequence"/>
</dbReference>
<feature type="non-terminal residue" evidence="3">
    <location>
        <position position="107"/>
    </location>
</feature>
<proteinExistence type="predicted"/>
<keyword evidence="4" id="KW-1185">Reference proteome</keyword>
<dbReference type="EC" id="1.1.1.40" evidence="3"/>
<evidence type="ECO:0000256" key="1">
    <source>
        <dbReference type="ARBA" id="ARBA00023002"/>
    </source>
</evidence>
<dbReference type="GO" id="GO:0051287">
    <property type="term" value="F:NAD binding"/>
    <property type="evidence" value="ECO:0007669"/>
    <property type="project" value="InterPro"/>
</dbReference>